<proteinExistence type="predicted"/>
<feature type="region of interest" description="Disordered" evidence="1">
    <location>
        <begin position="146"/>
        <end position="179"/>
    </location>
</feature>
<comment type="caution">
    <text evidence="4">The sequence shown here is derived from an EMBL/GenBank/DDBJ whole genome shotgun (WGS) entry which is preliminary data.</text>
</comment>
<organism evidence="4 5">
    <name type="scientific">Paralvinella palmiformis</name>
    <dbReference type="NCBI Taxonomy" id="53620"/>
    <lineage>
        <taxon>Eukaryota</taxon>
        <taxon>Metazoa</taxon>
        <taxon>Spiralia</taxon>
        <taxon>Lophotrochozoa</taxon>
        <taxon>Annelida</taxon>
        <taxon>Polychaeta</taxon>
        <taxon>Sedentaria</taxon>
        <taxon>Canalipalpata</taxon>
        <taxon>Terebellida</taxon>
        <taxon>Terebelliformia</taxon>
        <taxon>Alvinellidae</taxon>
        <taxon>Paralvinella</taxon>
    </lineage>
</organism>
<protein>
    <recommendedName>
        <fullName evidence="6">Neuralized-like protein 2</fullName>
    </recommendedName>
</protein>
<dbReference type="Gene3D" id="1.10.750.20">
    <property type="entry name" value="SOCS box"/>
    <property type="match status" value="1"/>
</dbReference>
<dbReference type="EMBL" id="JAODUP010000102">
    <property type="protein sequence ID" value="KAK2162199.1"/>
    <property type="molecule type" value="Genomic_DNA"/>
</dbReference>
<dbReference type="InterPro" id="IPR001496">
    <property type="entry name" value="SOCS_box"/>
</dbReference>
<dbReference type="PROSITE" id="PS51065">
    <property type="entry name" value="NHR"/>
    <property type="match status" value="1"/>
</dbReference>
<evidence type="ECO:0000256" key="1">
    <source>
        <dbReference type="SAM" id="MobiDB-lite"/>
    </source>
</evidence>
<evidence type="ECO:0000313" key="4">
    <source>
        <dbReference type="EMBL" id="KAK2162199.1"/>
    </source>
</evidence>
<dbReference type="PANTHER" id="PTHR12429">
    <property type="entry name" value="NEURALIZED"/>
    <property type="match status" value="1"/>
</dbReference>
<sequence length="283" mass="31917">MPVTRFHPYHGENIRLSDEYRVAYRTASFAHAITFSEKPLHPMEIFLVEIEQNERGWSGHLRIGLTQQNPSNYFELPQYALPDLSNMGKSWICAVTKSHNKVYAEDLTAENTKKYVSILGTGDHVYTYSGPLPKSVLKPLPQLRTLECDESPNNSPDSFHVSSSSSSGNEGEQSAENNILPTDVGSRIGIVYIIRNNKAEMHFIINGEDQGPCAKDIPYKDGPLYAVIDVYGTTKQVRIIQTDGVGTLQNSCRDVILHMVEQDQIDQLPIPRKLQEYLRYETS</sequence>
<evidence type="ECO:0008006" key="6">
    <source>
        <dbReference type="Google" id="ProtNLM"/>
    </source>
</evidence>
<dbReference type="Proteomes" id="UP001208570">
    <property type="component" value="Unassembled WGS sequence"/>
</dbReference>
<gene>
    <name evidence="4" type="ORF">LSH36_102g09007</name>
</gene>
<dbReference type="InterPro" id="IPR006573">
    <property type="entry name" value="NHR_dom"/>
</dbReference>
<dbReference type="InterPro" id="IPR043136">
    <property type="entry name" value="B30.2/SPRY_sf"/>
</dbReference>
<dbReference type="PROSITE" id="PS50225">
    <property type="entry name" value="SOCS"/>
    <property type="match status" value="1"/>
</dbReference>
<dbReference type="CDD" id="cd12887">
    <property type="entry name" value="SPRY_NHR_like"/>
    <property type="match status" value="1"/>
</dbReference>
<reference evidence="4" key="1">
    <citation type="journal article" date="2023" name="Mol. Biol. Evol.">
        <title>Third-Generation Sequencing Reveals the Adaptive Role of the Epigenome in Three Deep-Sea Polychaetes.</title>
        <authorList>
            <person name="Perez M."/>
            <person name="Aroh O."/>
            <person name="Sun Y."/>
            <person name="Lan Y."/>
            <person name="Juniper S.K."/>
            <person name="Young C.R."/>
            <person name="Angers B."/>
            <person name="Qian P.Y."/>
        </authorList>
    </citation>
    <scope>NUCLEOTIDE SEQUENCE</scope>
    <source>
        <strain evidence="4">P08H-3</strain>
    </source>
</reference>
<keyword evidence="5" id="KW-1185">Reference proteome</keyword>
<dbReference type="SUPFAM" id="SSF158235">
    <property type="entry name" value="SOCS box-like"/>
    <property type="match status" value="1"/>
</dbReference>
<dbReference type="GO" id="GO:0035556">
    <property type="term" value="P:intracellular signal transduction"/>
    <property type="evidence" value="ECO:0007669"/>
    <property type="project" value="InterPro"/>
</dbReference>
<dbReference type="InterPro" id="IPR037962">
    <property type="entry name" value="Neuralized"/>
</dbReference>
<dbReference type="PANTHER" id="PTHR12429:SF8">
    <property type="entry name" value="NEURALIZED-LIKE PROTEIN 2"/>
    <property type="match status" value="1"/>
</dbReference>
<dbReference type="Gene3D" id="2.60.120.920">
    <property type="match status" value="1"/>
</dbReference>
<dbReference type="AlphaFoldDB" id="A0AAD9JZM9"/>
<dbReference type="CDD" id="cd03717">
    <property type="entry name" value="SOCS_SOCS_like"/>
    <property type="match status" value="1"/>
</dbReference>
<evidence type="ECO:0000313" key="5">
    <source>
        <dbReference type="Proteomes" id="UP001208570"/>
    </source>
</evidence>
<feature type="domain" description="SOCS box" evidence="2">
    <location>
        <begin position="247"/>
        <end position="283"/>
    </location>
</feature>
<dbReference type="Pfam" id="PF07525">
    <property type="entry name" value="SOCS_box"/>
    <property type="match status" value="1"/>
</dbReference>
<dbReference type="InterPro" id="IPR036036">
    <property type="entry name" value="SOCS_box-like_dom_sf"/>
</dbReference>
<feature type="domain" description="NHR" evidence="3">
    <location>
        <begin position="3"/>
        <end position="242"/>
    </location>
</feature>
<dbReference type="FunFam" id="2.60.120.920:FF:000074">
    <property type="entry name" value="Neuralized protein 2"/>
    <property type="match status" value="1"/>
</dbReference>
<name>A0AAD9JZM9_9ANNE</name>
<evidence type="ECO:0000259" key="2">
    <source>
        <dbReference type="PROSITE" id="PS50225"/>
    </source>
</evidence>
<dbReference type="SMART" id="SM00969">
    <property type="entry name" value="SOCS_box"/>
    <property type="match status" value="1"/>
</dbReference>
<evidence type="ECO:0000259" key="3">
    <source>
        <dbReference type="PROSITE" id="PS51065"/>
    </source>
</evidence>
<dbReference type="Pfam" id="PF07177">
    <property type="entry name" value="Neuralized"/>
    <property type="match status" value="1"/>
</dbReference>
<dbReference type="GO" id="GO:0061630">
    <property type="term" value="F:ubiquitin protein ligase activity"/>
    <property type="evidence" value="ECO:0007669"/>
    <property type="project" value="TreeGrafter"/>
</dbReference>
<feature type="compositionally biased region" description="Low complexity" evidence="1">
    <location>
        <begin position="153"/>
        <end position="178"/>
    </location>
</feature>
<accession>A0AAD9JZM9</accession>
<dbReference type="SMART" id="SM00588">
    <property type="entry name" value="NEUZ"/>
    <property type="match status" value="1"/>
</dbReference>